<dbReference type="PANTHER" id="PTHR24214">
    <property type="entry name" value="PDZ AND LIM DOMAIN PROTEIN ZASP"/>
    <property type="match status" value="1"/>
</dbReference>
<dbReference type="GO" id="GO:0061061">
    <property type="term" value="P:muscle structure development"/>
    <property type="evidence" value="ECO:0007669"/>
    <property type="project" value="TreeGrafter"/>
</dbReference>
<feature type="compositionally biased region" description="Low complexity" evidence="6">
    <location>
        <begin position="179"/>
        <end position="193"/>
    </location>
</feature>
<evidence type="ECO:0000256" key="3">
    <source>
        <dbReference type="ARBA" id="ARBA00023038"/>
    </source>
</evidence>
<dbReference type="GO" id="GO:0005912">
    <property type="term" value="C:adherens junction"/>
    <property type="evidence" value="ECO:0007669"/>
    <property type="project" value="TreeGrafter"/>
</dbReference>
<keyword evidence="9" id="KW-1185">Reference proteome</keyword>
<dbReference type="GO" id="GO:0051371">
    <property type="term" value="F:muscle alpha-actinin binding"/>
    <property type="evidence" value="ECO:0007669"/>
    <property type="project" value="TreeGrafter"/>
</dbReference>
<evidence type="ECO:0000256" key="1">
    <source>
        <dbReference type="ARBA" id="ARBA00022723"/>
    </source>
</evidence>
<dbReference type="GO" id="GO:0030036">
    <property type="term" value="P:actin cytoskeleton organization"/>
    <property type="evidence" value="ECO:0007669"/>
    <property type="project" value="TreeGrafter"/>
</dbReference>
<feature type="region of interest" description="Disordered" evidence="6">
    <location>
        <begin position="172"/>
        <end position="223"/>
    </location>
</feature>
<feature type="domain" description="LIM zinc-binding" evidence="7">
    <location>
        <begin position="443"/>
        <end position="502"/>
    </location>
</feature>
<gene>
    <name evidence="8" type="ORF">MN116_003520</name>
</gene>
<dbReference type="SMART" id="SM00132">
    <property type="entry name" value="LIM"/>
    <property type="match status" value="4"/>
</dbReference>
<evidence type="ECO:0000313" key="9">
    <source>
        <dbReference type="Proteomes" id="UP001292079"/>
    </source>
</evidence>
<dbReference type="SUPFAM" id="SSF57716">
    <property type="entry name" value="Glucocorticoid receptor-like (DNA-binding domain)"/>
    <property type="match status" value="5"/>
</dbReference>
<sequence length="560" mass="63160">MDELDNLLNDLHQTNQKILQKNNAAVSYSDCSNSLTHITKGDQLTESDSSILQGAKYGIKEGGQNGNASSQTQLKRVHELNEMLASLDNFDYVHLDQASETFSEYNQNQRGQLHGIPACQINTSTMIDNYSDYELNTTQKSNEKTMLAAKEAERQLDDLLHSLRQFKVNNHQSDSGAELPSSMSNSFLDSSLSDIHQKNPHTPHKSSTSLNHKTDTSNTNINDVGINSITVDVKNNDVNYQHHNNKAQRTTDNVNSTTRLQRHNAKRAVTPKYNPTDNIPTTEQGPNQLLNSMLNDLSSELSQQGAKTNPRGECYACKKPINGTLITAIGKEWHPEHFTCASCRVGLVRQDFYERDDQAYCTQCHLQMFSPRCGYCGEAVVEKCVLALARAWHPEHFFCYECHSTFNGSLTVHEQNGKLYCSCMTYKSNVYVCSNCYFTRFGTPCSGCQQPITDAYITALNMPWHKDCFTCHDCNRILTGSNFHEFDGYPYCDSHYYSRRGLLCVACSLPITGRCVNALGKRYHPEHFLCAYCLHPLQTGTFKEHSGKPYCHQCFTQLFG</sequence>
<dbReference type="GO" id="GO:0031941">
    <property type="term" value="C:filamentous actin"/>
    <property type="evidence" value="ECO:0007669"/>
    <property type="project" value="TreeGrafter"/>
</dbReference>
<feature type="region of interest" description="Disordered" evidence="6">
    <location>
        <begin position="242"/>
        <end position="283"/>
    </location>
</feature>
<feature type="compositionally biased region" description="Polar residues" evidence="6">
    <location>
        <begin position="273"/>
        <end position="283"/>
    </location>
</feature>
<reference evidence="8" key="2">
    <citation type="journal article" date="2023" name="Infect Dis Poverty">
        <title>Chromosome-scale genome of the human blood fluke Schistosoma mekongi and its implications for public health.</title>
        <authorList>
            <person name="Zhou M."/>
            <person name="Xu L."/>
            <person name="Xu D."/>
            <person name="Chen W."/>
            <person name="Khan J."/>
            <person name="Hu Y."/>
            <person name="Huang H."/>
            <person name="Wei H."/>
            <person name="Zhang Y."/>
            <person name="Chusongsang P."/>
            <person name="Tanasarnprasert K."/>
            <person name="Hu X."/>
            <person name="Limpanont Y."/>
            <person name="Lv Z."/>
        </authorList>
    </citation>
    <scope>NUCLEOTIDE SEQUENCE</scope>
    <source>
        <strain evidence="8">LV_2022a</strain>
    </source>
</reference>
<evidence type="ECO:0000256" key="5">
    <source>
        <dbReference type="SAM" id="Coils"/>
    </source>
</evidence>
<evidence type="ECO:0000259" key="7">
    <source>
        <dbReference type="PROSITE" id="PS50023"/>
    </source>
</evidence>
<proteinExistence type="predicted"/>
<comment type="caution">
    <text evidence="8">The sequence shown here is derived from an EMBL/GenBank/DDBJ whole genome shotgun (WGS) entry which is preliminary data.</text>
</comment>
<evidence type="ECO:0000313" key="8">
    <source>
        <dbReference type="EMBL" id="KAK4472250.1"/>
    </source>
</evidence>
<evidence type="ECO:0000256" key="4">
    <source>
        <dbReference type="PROSITE-ProRule" id="PRU00125"/>
    </source>
</evidence>
<dbReference type="Gene3D" id="2.10.110.10">
    <property type="entry name" value="Cysteine Rich Protein"/>
    <property type="match status" value="4"/>
</dbReference>
<organism evidence="8 9">
    <name type="scientific">Schistosoma mekongi</name>
    <name type="common">Parasitic worm</name>
    <dbReference type="NCBI Taxonomy" id="38744"/>
    <lineage>
        <taxon>Eukaryota</taxon>
        <taxon>Metazoa</taxon>
        <taxon>Spiralia</taxon>
        <taxon>Lophotrochozoa</taxon>
        <taxon>Platyhelminthes</taxon>
        <taxon>Trematoda</taxon>
        <taxon>Digenea</taxon>
        <taxon>Strigeidida</taxon>
        <taxon>Schistosomatoidea</taxon>
        <taxon>Schistosomatidae</taxon>
        <taxon>Schistosoma</taxon>
    </lineage>
</organism>
<keyword evidence="3 4" id="KW-0440">LIM domain</keyword>
<dbReference type="PANTHER" id="PTHR24214:SF62">
    <property type="entry name" value="LEUPAXIN"/>
    <property type="match status" value="1"/>
</dbReference>
<dbReference type="EMBL" id="JALJAT010000002">
    <property type="protein sequence ID" value="KAK4472250.1"/>
    <property type="molecule type" value="Genomic_DNA"/>
</dbReference>
<dbReference type="PROSITE" id="PS50023">
    <property type="entry name" value="LIM_DOMAIN_2"/>
    <property type="match status" value="4"/>
</dbReference>
<dbReference type="CDD" id="cd09412">
    <property type="entry name" value="LIM4_Leupaxin"/>
    <property type="match status" value="1"/>
</dbReference>
<dbReference type="GO" id="GO:0046872">
    <property type="term" value="F:metal ion binding"/>
    <property type="evidence" value="ECO:0007669"/>
    <property type="project" value="UniProtKB-KW"/>
</dbReference>
<feature type="domain" description="LIM zinc-binding" evidence="7">
    <location>
        <begin position="372"/>
        <end position="432"/>
    </location>
</feature>
<feature type="domain" description="LIM zinc-binding" evidence="7">
    <location>
        <begin position="312"/>
        <end position="371"/>
    </location>
</feature>
<dbReference type="GO" id="GO:0003779">
    <property type="term" value="F:actin binding"/>
    <property type="evidence" value="ECO:0007669"/>
    <property type="project" value="TreeGrafter"/>
</dbReference>
<feature type="compositionally biased region" description="Polar residues" evidence="6">
    <location>
        <begin position="205"/>
        <end position="223"/>
    </location>
</feature>
<dbReference type="Pfam" id="PF00412">
    <property type="entry name" value="LIM"/>
    <property type="match status" value="4"/>
</dbReference>
<dbReference type="GO" id="GO:0030018">
    <property type="term" value="C:Z disc"/>
    <property type="evidence" value="ECO:0007669"/>
    <property type="project" value="TreeGrafter"/>
</dbReference>
<dbReference type="InterPro" id="IPR001781">
    <property type="entry name" value="Znf_LIM"/>
</dbReference>
<keyword evidence="5" id="KW-0175">Coiled coil</keyword>
<keyword evidence="1 4" id="KW-0479">Metal-binding</keyword>
<dbReference type="PROSITE" id="PS00478">
    <property type="entry name" value="LIM_DOMAIN_1"/>
    <property type="match status" value="3"/>
</dbReference>
<feature type="compositionally biased region" description="Polar residues" evidence="6">
    <location>
        <begin position="242"/>
        <end position="259"/>
    </location>
</feature>
<feature type="coiled-coil region" evidence="5">
    <location>
        <begin position="135"/>
        <end position="169"/>
    </location>
</feature>
<evidence type="ECO:0000256" key="6">
    <source>
        <dbReference type="SAM" id="MobiDB-lite"/>
    </source>
</evidence>
<accession>A0AAE1ZDT2</accession>
<dbReference type="FunFam" id="2.10.110.10:FF:000009">
    <property type="entry name" value="Paxillin isoform 1"/>
    <property type="match status" value="2"/>
</dbReference>
<dbReference type="InterPro" id="IPR050604">
    <property type="entry name" value="PDZ-LIM_domain"/>
</dbReference>
<keyword evidence="2 4" id="KW-0862">Zinc</keyword>
<dbReference type="Proteomes" id="UP001292079">
    <property type="component" value="Unassembled WGS sequence"/>
</dbReference>
<protein>
    <recommendedName>
        <fullName evidence="7">LIM zinc-binding domain-containing protein</fullName>
    </recommendedName>
</protein>
<name>A0AAE1ZDT2_SCHME</name>
<dbReference type="GO" id="GO:0001725">
    <property type="term" value="C:stress fiber"/>
    <property type="evidence" value="ECO:0007669"/>
    <property type="project" value="TreeGrafter"/>
</dbReference>
<dbReference type="AlphaFoldDB" id="A0AAE1ZDT2"/>
<evidence type="ECO:0000256" key="2">
    <source>
        <dbReference type="ARBA" id="ARBA00022833"/>
    </source>
</evidence>
<feature type="domain" description="LIM zinc-binding" evidence="7">
    <location>
        <begin position="503"/>
        <end position="560"/>
    </location>
</feature>
<dbReference type="GO" id="GO:0007507">
    <property type="term" value="P:heart development"/>
    <property type="evidence" value="ECO:0007669"/>
    <property type="project" value="TreeGrafter"/>
</dbReference>
<reference evidence="8" key="1">
    <citation type="submission" date="2022-04" db="EMBL/GenBank/DDBJ databases">
        <authorList>
            <person name="Xu L."/>
            <person name="Lv Z."/>
        </authorList>
    </citation>
    <scope>NUCLEOTIDE SEQUENCE</scope>
    <source>
        <strain evidence="8">LV_2022a</strain>
    </source>
</reference>